<dbReference type="AlphaFoldDB" id="A0A9N9PCB2"/>
<evidence type="ECO:0000313" key="1">
    <source>
        <dbReference type="EMBL" id="CAG8807053.1"/>
    </source>
</evidence>
<evidence type="ECO:0000313" key="2">
    <source>
        <dbReference type="Proteomes" id="UP000789759"/>
    </source>
</evidence>
<sequence length="66" mass="7773">QQTEVFATLNANTEPYMQTLNNLLQSKKCTTWNIPLDELPRDIEEISDCQSQIYRETRKIKSLIKE</sequence>
<dbReference type="EMBL" id="CAJVQA010035376">
    <property type="protein sequence ID" value="CAG8807053.1"/>
    <property type="molecule type" value="Genomic_DNA"/>
</dbReference>
<accession>A0A9N9PCB2</accession>
<keyword evidence="2" id="KW-1185">Reference proteome</keyword>
<comment type="caution">
    <text evidence="1">The sequence shown here is derived from an EMBL/GenBank/DDBJ whole genome shotgun (WGS) entry which is preliminary data.</text>
</comment>
<dbReference type="Proteomes" id="UP000789759">
    <property type="component" value="Unassembled WGS sequence"/>
</dbReference>
<name>A0A9N9PCB2_9GLOM</name>
<proteinExistence type="predicted"/>
<organism evidence="1 2">
    <name type="scientific">Cetraspora pellucida</name>
    <dbReference type="NCBI Taxonomy" id="1433469"/>
    <lineage>
        <taxon>Eukaryota</taxon>
        <taxon>Fungi</taxon>
        <taxon>Fungi incertae sedis</taxon>
        <taxon>Mucoromycota</taxon>
        <taxon>Glomeromycotina</taxon>
        <taxon>Glomeromycetes</taxon>
        <taxon>Diversisporales</taxon>
        <taxon>Gigasporaceae</taxon>
        <taxon>Cetraspora</taxon>
    </lineage>
</organism>
<gene>
    <name evidence="1" type="ORF">CPELLU_LOCUS18257</name>
</gene>
<feature type="non-terminal residue" evidence="1">
    <location>
        <position position="1"/>
    </location>
</feature>
<feature type="non-terminal residue" evidence="1">
    <location>
        <position position="66"/>
    </location>
</feature>
<protein>
    <submittedName>
        <fullName evidence="1">22233_t:CDS:1</fullName>
    </submittedName>
</protein>
<reference evidence="1" key="1">
    <citation type="submission" date="2021-06" db="EMBL/GenBank/DDBJ databases">
        <authorList>
            <person name="Kallberg Y."/>
            <person name="Tangrot J."/>
            <person name="Rosling A."/>
        </authorList>
    </citation>
    <scope>NUCLEOTIDE SEQUENCE</scope>
    <source>
        <strain evidence="1">FL966</strain>
    </source>
</reference>